<evidence type="ECO:0000313" key="2">
    <source>
        <dbReference type="Proteomes" id="UP000644548"/>
    </source>
</evidence>
<dbReference type="RefSeq" id="WP_189071953.1">
    <property type="nucleotide sequence ID" value="NZ_BMQN01000001.1"/>
</dbReference>
<accession>A0ABQ2S481</accession>
<comment type="caution">
    <text evidence="1">The sequence shown here is derived from an EMBL/GenBank/DDBJ whole genome shotgun (WGS) entry which is preliminary data.</text>
</comment>
<sequence>MQTQPTRTPTIASAAAQYLSSAALSRIPDCAHYAAGIDRAVLRPVESARTPAAMLEQLAGAELTSEALWALAPINSEEGLRGWCERYAHQLRAGIHQGGLCTHDADHGRVLLSFCPRGQGASMDGPLPTAYWVLIATPEQTARARAEIEQQAALSPAERYAQDLATGGIPAGLSLRGYLALDREERTFRSGGTPGGLSADEALDLIASYCTGEVMMCEPMDGWTMTALHGEASWRGCPLSLGAVHSSGDTAAAMVNTNEIDLSVTCMFIHAPVRVPVTQAAVLAPELMARLMSA</sequence>
<reference evidence="2" key="1">
    <citation type="journal article" date="2019" name="Int. J. Syst. Evol. Microbiol.">
        <title>The Global Catalogue of Microorganisms (GCM) 10K type strain sequencing project: providing services to taxonomists for standard genome sequencing and annotation.</title>
        <authorList>
            <consortium name="The Broad Institute Genomics Platform"/>
            <consortium name="The Broad Institute Genome Sequencing Center for Infectious Disease"/>
            <person name="Wu L."/>
            <person name="Ma J."/>
        </authorList>
    </citation>
    <scope>NUCLEOTIDE SEQUENCE [LARGE SCALE GENOMIC DNA]</scope>
    <source>
        <strain evidence="2">JCM 31405</strain>
    </source>
</reference>
<protein>
    <submittedName>
        <fullName evidence="1">Uncharacterized protein</fullName>
    </submittedName>
</protein>
<organism evidence="1 2">
    <name type="scientific">Deinococcus sedimenti</name>
    <dbReference type="NCBI Taxonomy" id="1867090"/>
    <lineage>
        <taxon>Bacteria</taxon>
        <taxon>Thermotogati</taxon>
        <taxon>Deinococcota</taxon>
        <taxon>Deinococci</taxon>
        <taxon>Deinococcales</taxon>
        <taxon>Deinococcaceae</taxon>
        <taxon>Deinococcus</taxon>
    </lineage>
</organism>
<evidence type="ECO:0000313" key="1">
    <source>
        <dbReference type="EMBL" id="GGR84591.1"/>
    </source>
</evidence>
<dbReference type="Proteomes" id="UP000644548">
    <property type="component" value="Unassembled WGS sequence"/>
</dbReference>
<dbReference type="EMBL" id="BMQN01000001">
    <property type="protein sequence ID" value="GGR84591.1"/>
    <property type="molecule type" value="Genomic_DNA"/>
</dbReference>
<proteinExistence type="predicted"/>
<name>A0ABQ2S481_9DEIO</name>
<keyword evidence="2" id="KW-1185">Reference proteome</keyword>
<gene>
    <name evidence="1" type="ORF">GCM10008960_09530</name>
</gene>